<dbReference type="Pfam" id="PF02782">
    <property type="entry name" value="FGGY_C"/>
    <property type="match status" value="1"/>
</dbReference>
<dbReference type="PANTHER" id="PTHR43435:SF4">
    <property type="entry name" value="FGGY CARBOHYDRATE KINASE DOMAIN-CONTAINING PROTEIN"/>
    <property type="match status" value="1"/>
</dbReference>
<accession>A0ABU4WIE7</accession>
<dbReference type="RefSeq" id="WP_370396990.1">
    <property type="nucleotide sequence ID" value="NZ_JALBUT010000005.1"/>
</dbReference>
<dbReference type="InterPro" id="IPR000577">
    <property type="entry name" value="Carb_kinase_FGGY"/>
</dbReference>
<evidence type="ECO:0000313" key="10">
    <source>
        <dbReference type="Proteomes" id="UP001275932"/>
    </source>
</evidence>
<dbReference type="InterPro" id="IPR018484">
    <property type="entry name" value="FGGY_N"/>
</dbReference>
<comment type="caution">
    <text evidence="9">The sequence shown here is derived from an EMBL/GenBank/DDBJ whole genome shotgun (WGS) entry which is preliminary data.</text>
</comment>
<dbReference type="InterPro" id="IPR005929">
    <property type="entry name" value="Ribulokinase"/>
</dbReference>
<evidence type="ECO:0000259" key="8">
    <source>
        <dbReference type="Pfam" id="PF02782"/>
    </source>
</evidence>
<keyword evidence="5" id="KW-0054">Arabinose catabolism</keyword>
<evidence type="ECO:0000259" key="7">
    <source>
        <dbReference type="Pfam" id="PF00370"/>
    </source>
</evidence>
<keyword evidence="1 9" id="KW-0808">Transferase</keyword>
<organism evidence="9 10">
    <name type="scientific">Intestinicryptomonas porci</name>
    <dbReference type="NCBI Taxonomy" id="2926320"/>
    <lineage>
        <taxon>Bacteria</taxon>
        <taxon>Pseudomonadati</taxon>
        <taxon>Verrucomicrobiota</taxon>
        <taxon>Opitutia</taxon>
        <taxon>Opitutales</taxon>
        <taxon>Intestinicryptomonaceae</taxon>
        <taxon>Intestinicryptomonas</taxon>
    </lineage>
</organism>
<evidence type="ECO:0000256" key="6">
    <source>
        <dbReference type="ARBA" id="ARBA00023277"/>
    </source>
</evidence>
<dbReference type="GO" id="GO:0008741">
    <property type="term" value="F:ribulokinase activity"/>
    <property type="evidence" value="ECO:0007669"/>
    <property type="project" value="UniProtKB-EC"/>
</dbReference>
<keyword evidence="2" id="KW-0547">Nucleotide-binding</keyword>
<dbReference type="InterPro" id="IPR018485">
    <property type="entry name" value="FGGY_C"/>
</dbReference>
<dbReference type="EMBL" id="JALBUT010000005">
    <property type="protein sequence ID" value="MDX8415543.1"/>
    <property type="molecule type" value="Genomic_DNA"/>
</dbReference>
<dbReference type="CDD" id="cd07781">
    <property type="entry name" value="ASKHA_NBD_FGGY_L-RBK"/>
    <property type="match status" value="1"/>
</dbReference>
<name>A0ABU4WIE7_9BACT</name>
<evidence type="ECO:0000256" key="1">
    <source>
        <dbReference type="ARBA" id="ARBA00022679"/>
    </source>
</evidence>
<evidence type="ECO:0000256" key="3">
    <source>
        <dbReference type="ARBA" id="ARBA00022777"/>
    </source>
</evidence>
<dbReference type="EC" id="2.7.1.16" evidence="9"/>
<feature type="domain" description="Carbohydrate kinase FGGY N-terminal" evidence="7">
    <location>
        <begin position="4"/>
        <end position="281"/>
    </location>
</feature>
<gene>
    <name evidence="9" type="ORF">MOX91_05030</name>
</gene>
<evidence type="ECO:0000313" key="9">
    <source>
        <dbReference type="EMBL" id="MDX8415543.1"/>
    </source>
</evidence>
<dbReference type="SUPFAM" id="SSF53067">
    <property type="entry name" value="Actin-like ATPase domain"/>
    <property type="match status" value="2"/>
</dbReference>
<keyword evidence="4" id="KW-0067">ATP-binding</keyword>
<keyword evidence="6" id="KW-0119">Carbohydrate metabolism</keyword>
<dbReference type="Pfam" id="PF00370">
    <property type="entry name" value="FGGY_N"/>
    <property type="match status" value="1"/>
</dbReference>
<proteinExistence type="predicted"/>
<evidence type="ECO:0000256" key="4">
    <source>
        <dbReference type="ARBA" id="ARBA00022840"/>
    </source>
</evidence>
<sequence>MKTTIGVDYGTNSCRAVVVDCSNGRELGSGVYNYESGFQGVLIDAKDANLARQKPADYLKGLEITIRDALSEASKNCKDFSADSVCGIGVDTTGSSPLPLCRDNSPLGETDEFKNNLNAQCWLWKDHTSISEAEKITALASKIRPQYLAKCGGVYSSEWWWSKIWHCLNVDEKVFDAAFSWAEIADWIPSVLAGVKNPLEIKRGVCAAGHKAFYCEEWGGLPDGEFLSALSPKLAKLKENLYSKAYSADTVAGYLCAEWAEKLGLKEGIAIAIGEFDVHYGSIASGVSEGVLVKAVGTSTCDCTVKSADSKLPDIKGICGIVNGSILPNCYGLEAGQSAVGDIFKWWIEVLLGNDGSAFKKFREEVISQKPGEAGLLALDWNNGNRTVLVDQRLTGLVMGQTLHTTAAEIYRALIEATAYGAKIIIDRFEENGVEIKKVVCCGGIAQKDEMTMQIYSDVFNREIYIAKSFQTCALGAAIGAAVASGVYGGFSEAQSKMVSFKDKVYKPIPENVEVYAKLFGLYRQIHDAFGGVKTESLANVMKDLLKIKEEARK</sequence>
<protein>
    <submittedName>
        <fullName evidence="9">Ribulokinase</fullName>
        <ecNumber evidence="9">2.7.1.16</ecNumber>
    </submittedName>
</protein>
<dbReference type="Gene3D" id="3.30.420.40">
    <property type="match status" value="2"/>
</dbReference>
<reference evidence="9 10" key="1">
    <citation type="submission" date="2022-03" db="EMBL/GenBank/DDBJ databases">
        <title>Novel taxa within the pig intestine.</title>
        <authorList>
            <person name="Wylensek D."/>
            <person name="Bishof K."/>
            <person name="Afrizal A."/>
            <person name="Clavel T."/>
        </authorList>
    </citation>
    <scope>NUCLEOTIDE SEQUENCE [LARGE SCALE GENOMIC DNA]</scope>
    <source>
        <strain evidence="9 10">CLA-KB-P66</strain>
    </source>
</reference>
<keyword evidence="10" id="KW-1185">Reference proteome</keyword>
<evidence type="ECO:0000256" key="5">
    <source>
        <dbReference type="ARBA" id="ARBA00022935"/>
    </source>
</evidence>
<dbReference type="PIRSF" id="PIRSF000538">
    <property type="entry name" value="GlpK"/>
    <property type="match status" value="1"/>
</dbReference>
<dbReference type="InterPro" id="IPR043129">
    <property type="entry name" value="ATPase_NBD"/>
</dbReference>
<feature type="domain" description="Carbohydrate kinase FGGY C-terminal" evidence="8">
    <location>
        <begin position="295"/>
        <end position="484"/>
    </location>
</feature>
<dbReference type="NCBIfam" id="NF003154">
    <property type="entry name" value="PRK04123.1"/>
    <property type="match status" value="1"/>
</dbReference>
<dbReference type="Proteomes" id="UP001275932">
    <property type="component" value="Unassembled WGS sequence"/>
</dbReference>
<keyword evidence="3" id="KW-0418">Kinase</keyword>
<dbReference type="PANTHER" id="PTHR43435">
    <property type="entry name" value="RIBULOKINASE"/>
    <property type="match status" value="1"/>
</dbReference>
<evidence type="ECO:0000256" key="2">
    <source>
        <dbReference type="ARBA" id="ARBA00022741"/>
    </source>
</evidence>